<dbReference type="EMBL" id="BMJE01000002">
    <property type="protein sequence ID" value="GGB72684.1"/>
    <property type="molecule type" value="Genomic_DNA"/>
</dbReference>
<comment type="caution">
    <text evidence="1">The sequence shown here is derived from an EMBL/GenBank/DDBJ whole genome shotgun (WGS) entry which is preliminary data.</text>
</comment>
<evidence type="ECO:0008006" key="3">
    <source>
        <dbReference type="Google" id="ProtNLM"/>
    </source>
</evidence>
<evidence type="ECO:0000313" key="2">
    <source>
        <dbReference type="Proteomes" id="UP000615760"/>
    </source>
</evidence>
<name>A0ABQ1JNB1_9FLAO</name>
<sequence length="158" mass="17486">MYDTPEKMYNSIGGQVLSIYSGPQTNTCAVRLSKALNYSGVDIPHIPGKTFKGADNLYYFKAAYEINLWMRKTFGTNPATSSTPYNSNHIKYTGTQAGENGVNLPSLLSGKKGIYSLYSSNFQWATGHADILYSNSTCGNNCHFYDAPIARIDIWILN</sequence>
<dbReference type="InterPro" id="IPR025562">
    <property type="entry name" value="Tae4"/>
</dbReference>
<accession>A0ABQ1JNB1</accession>
<proteinExistence type="predicted"/>
<organism evidence="1 2">
    <name type="scientific">Flavobacterium suaedae</name>
    <dbReference type="NCBI Taxonomy" id="1767027"/>
    <lineage>
        <taxon>Bacteria</taxon>
        <taxon>Pseudomonadati</taxon>
        <taxon>Bacteroidota</taxon>
        <taxon>Flavobacteriia</taxon>
        <taxon>Flavobacteriales</taxon>
        <taxon>Flavobacteriaceae</taxon>
        <taxon>Flavobacterium</taxon>
    </lineage>
</organism>
<reference evidence="2" key="1">
    <citation type="journal article" date="2019" name="Int. J. Syst. Evol. Microbiol.">
        <title>The Global Catalogue of Microorganisms (GCM) 10K type strain sequencing project: providing services to taxonomists for standard genome sequencing and annotation.</title>
        <authorList>
            <consortium name="The Broad Institute Genomics Platform"/>
            <consortium name="The Broad Institute Genome Sequencing Center for Infectious Disease"/>
            <person name="Wu L."/>
            <person name="Ma J."/>
        </authorList>
    </citation>
    <scope>NUCLEOTIDE SEQUENCE [LARGE SCALE GENOMIC DNA]</scope>
    <source>
        <strain evidence="2">CGMCC 1.15461</strain>
    </source>
</reference>
<dbReference type="Proteomes" id="UP000615760">
    <property type="component" value="Unassembled WGS sequence"/>
</dbReference>
<evidence type="ECO:0000313" key="1">
    <source>
        <dbReference type="EMBL" id="GGB72684.1"/>
    </source>
</evidence>
<dbReference type="Gene3D" id="3.90.1720.70">
    <property type="match status" value="1"/>
</dbReference>
<dbReference type="Pfam" id="PF14113">
    <property type="entry name" value="Tae4"/>
    <property type="match status" value="1"/>
</dbReference>
<keyword evidence="2" id="KW-1185">Reference proteome</keyword>
<gene>
    <name evidence="1" type="ORF">GCM10007424_10790</name>
</gene>
<protein>
    <recommendedName>
        <fullName evidence="3">Type VI secretion system amidase effector protein Tae4</fullName>
    </recommendedName>
</protein>